<evidence type="ECO:0000256" key="2">
    <source>
        <dbReference type="ARBA" id="ARBA00022777"/>
    </source>
</evidence>
<name>A0A942I2T2_9HYPH</name>
<organism evidence="4 5">
    <name type="scientific">Pseudaminobacter soli</name>
    <name type="common">ex Zhang et al. 2022</name>
    <dbReference type="NCBI Taxonomy" id="2831468"/>
    <lineage>
        <taxon>Bacteria</taxon>
        <taxon>Pseudomonadati</taxon>
        <taxon>Pseudomonadota</taxon>
        <taxon>Alphaproteobacteria</taxon>
        <taxon>Hyphomicrobiales</taxon>
        <taxon>Phyllobacteriaceae</taxon>
        <taxon>Pseudaminobacter</taxon>
    </lineage>
</organism>
<keyword evidence="2 4" id="KW-0418">Kinase</keyword>
<feature type="domain" description="Carbohydrate kinase PfkB" evidence="3">
    <location>
        <begin position="13"/>
        <end position="275"/>
    </location>
</feature>
<keyword evidence="5" id="KW-1185">Reference proteome</keyword>
<evidence type="ECO:0000313" key="5">
    <source>
        <dbReference type="Proteomes" id="UP000680348"/>
    </source>
</evidence>
<evidence type="ECO:0000256" key="1">
    <source>
        <dbReference type="ARBA" id="ARBA00022679"/>
    </source>
</evidence>
<dbReference type="SUPFAM" id="SSF53613">
    <property type="entry name" value="Ribokinase-like"/>
    <property type="match status" value="1"/>
</dbReference>
<keyword evidence="1" id="KW-0808">Transferase</keyword>
<dbReference type="CDD" id="cd01941">
    <property type="entry name" value="YeiC_kinase_like"/>
    <property type="match status" value="1"/>
</dbReference>
<comment type="caution">
    <text evidence="4">The sequence shown here is derived from an EMBL/GenBank/DDBJ whole genome shotgun (WGS) entry which is preliminary data.</text>
</comment>
<dbReference type="Proteomes" id="UP000680348">
    <property type="component" value="Unassembled WGS sequence"/>
</dbReference>
<dbReference type="RefSeq" id="WP_188254781.1">
    <property type="nucleotide sequence ID" value="NZ_JABVCF010000005.1"/>
</dbReference>
<reference evidence="4" key="1">
    <citation type="submission" date="2021-04" db="EMBL/GenBank/DDBJ databases">
        <title>Pseudaminobacter soli sp. nov., isolated from paddy soil contaminated by heavy metals.</title>
        <authorList>
            <person name="Zhang K."/>
        </authorList>
    </citation>
    <scope>NUCLEOTIDE SEQUENCE</scope>
    <source>
        <strain evidence="4">19-2017</strain>
    </source>
</reference>
<dbReference type="EMBL" id="JAGWCR010000005">
    <property type="protein sequence ID" value="MBS3649218.1"/>
    <property type="molecule type" value="Genomic_DNA"/>
</dbReference>
<dbReference type="InterPro" id="IPR011611">
    <property type="entry name" value="PfkB_dom"/>
</dbReference>
<accession>A0A942I2T2</accession>
<evidence type="ECO:0000259" key="3">
    <source>
        <dbReference type="Pfam" id="PF00294"/>
    </source>
</evidence>
<dbReference type="InterPro" id="IPR029056">
    <property type="entry name" value="Ribokinase-like"/>
</dbReference>
<sequence>MAANFIPGASIPGAMREDVGGGTFNALRASVQRGVDGAILSVRGGDGAGEMVARAMASAGIRDHSVTFLDRATPSYTALLDREGDVVAALADMGLYELTFARQLRRSSVREAAAAADAILCDANLPADALAQIPQLAGGKPVFAIAISPAKVVRLCGVLSGLSCLFLNRREAAALTGLKQDASACEMTAALRSRGIKRAVLSAGAERVIAFEENEAFAIEPPAPRRIADVTGAGDALAGATVSALMRGLPLSDAIREGIAAALLALETESASPMLDAPHFKAALDLVPAAEPLNELERGKNHDA</sequence>
<dbReference type="Gene3D" id="3.40.1190.20">
    <property type="match status" value="1"/>
</dbReference>
<protein>
    <submittedName>
        <fullName evidence="4">Carbohydrate kinase family protein</fullName>
    </submittedName>
</protein>
<dbReference type="AlphaFoldDB" id="A0A942I2T2"/>
<dbReference type="PANTHER" id="PTHR10584:SF166">
    <property type="entry name" value="RIBOKINASE"/>
    <property type="match status" value="1"/>
</dbReference>
<proteinExistence type="predicted"/>
<dbReference type="PANTHER" id="PTHR10584">
    <property type="entry name" value="SUGAR KINASE"/>
    <property type="match status" value="1"/>
</dbReference>
<gene>
    <name evidence="4" type="ORF">KEU06_11420</name>
</gene>
<evidence type="ECO:0000313" key="4">
    <source>
        <dbReference type="EMBL" id="MBS3649218.1"/>
    </source>
</evidence>
<dbReference type="GO" id="GO:0016301">
    <property type="term" value="F:kinase activity"/>
    <property type="evidence" value="ECO:0007669"/>
    <property type="project" value="UniProtKB-KW"/>
</dbReference>
<dbReference type="Pfam" id="PF00294">
    <property type="entry name" value="PfkB"/>
    <property type="match status" value="1"/>
</dbReference>